<sequence length="87" mass="9952">MAFLLWYTNYFVDIKSDNLIDPKKIEAFEKLGDIFTNGDFSSWHVKSQLDEEDFNRHLNKLLSENTDIDPTGVTVTKGIDGGPLKML</sequence>
<dbReference type="Proteomes" id="UP000295257">
    <property type="component" value="Unassembled WGS sequence"/>
</dbReference>
<evidence type="ECO:0000313" key="1">
    <source>
        <dbReference type="EMBL" id="TDG72168.1"/>
    </source>
</evidence>
<name>A0A4R5NFG5_9LACO</name>
<dbReference type="EMBL" id="PUFN01000017">
    <property type="protein sequence ID" value="TDG72168.1"/>
    <property type="molecule type" value="Genomic_DNA"/>
</dbReference>
<dbReference type="OrthoDB" id="2297698at2"/>
<gene>
    <name evidence="1" type="ORF">C5L30_000979</name>
</gene>
<reference evidence="1 2" key="1">
    <citation type="journal article" date="2019" name="Appl. Microbiol. Biotechnol.">
        <title>Uncovering carbohydrate metabolism through a genotype-phenotype association study of 56 lactic acid bacteria genomes.</title>
        <authorList>
            <person name="Buron-Moles G."/>
            <person name="Chailyan A."/>
            <person name="Dolejs I."/>
            <person name="Forster J."/>
            <person name="Miks M.H."/>
        </authorList>
    </citation>
    <scope>NUCLEOTIDE SEQUENCE [LARGE SCALE GENOMIC DNA]</scope>
    <source>
        <strain evidence="1 2">ATCC 29644</strain>
    </source>
</reference>
<protein>
    <submittedName>
        <fullName evidence="1">Uncharacterized protein</fullName>
    </submittedName>
</protein>
<keyword evidence="2" id="KW-1185">Reference proteome</keyword>
<proteinExistence type="predicted"/>
<dbReference type="RefSeq" id="WP_010020048.1">
    <property type="nucleotide sequence ID" value="NZ_CAJJMR010000057.1"/>
</dbReference>
<dbReference type="AlphaFoldDB" id="A0A4R5NFG5"/>
<evidence type="ECO:0000313" key="2">
    <source>
        <dbReference type="Proteomes" id="UP000295257"/>
    </source>
</evidence>
<dbReference type="STRING" id="1612.ABB44_10845"/>
<comment type="caution">
    <text evidence="1">The sequence shown here is derived from an EMBL/GenBank/DDBJ whole genome shotgun (WGS) entry which is preliminary data.</text>
</comment>
<accession>A0A4R5NFG5</accession>
<organism evidence="1 2">
    <name type="scientific">Companilactobacillus farciminis</name>
    <dbReference type="NCBI Taxonomy" id="1612"/>
    <lineage>
        <taxon>Bacteria</taxon>
        <taxon>Bacillati</taxon>
        <taxon>Bacillota</taxon>
        <taxon>Bacilli</taxon>
        <taxon>Lactobacillales</taxon>
        <taxon>Lactobacillaceae</taxon>
        <taxon>Companilactobacillus</taxon>
    </lineage>
</organism>